<dbReference type="InterPro" id="IPR004167">
    <property type="entry name" value="PSBD"/>
</dbReference>
<dbReference type="CDD" id="cd06849">
    <property type="entry name" value="lipoyl_domain"/>
    <property type="match status" value="2"/>
</dbReference>
<organism evidence="10 11">
    <name type="scientific">Yaniella flava</name>
    <dbReference type="NCBI Taxonomy" id="287930"/>
    <lineage>
        <taxon>Bacteria</taxon>
        <taxon>Bacillati</taxon>
        <taxon>Actinomycetota</taxon>
        <taxon>Actinomycetes</taxon>
        <taxon>Micrococcales</taxon>
        <taxon>Micrococcaceae</taxon>
        <taxon>Yaniella</taxon>
    </lineage>
</organism>
<comment type="similarity">
    <text evidence="2 6">Belongs to the 2-oxoacid dehydrogenase family.</text>
</comment>
<dbReference type="SUPFAM" id="SSF51230">
    <property type="entry name" value="Single hybrid motif"/>
    <property type="match status" value="2"/>
</dbReference>
<comment type="caution">
    <text evidence="10">The sequence shown here is derived from an EMBL/GenBank/DDBJ whole genome shotgun (WGS) entry which is preliminary data.</text>
</comment>
<dbReference type="InterPro" id="IPR050743">
    <property type="entry name" value="2-oxoacid_DH_E2_comp"/>
</dbReference>
<dbReference type="InterPro" id="IPR023213">
    <property type="entry name" value="CAT-like_dom_sf"/>
</dbReference>
<feature type="domain" description="Lipoyl-binding" evidence="8">
    <location>
        <begin position="133"/>
        <end position="208"/>
    </location>
</feature>
<feature type="compositionally biased region" description="Low complexity" evidence="7">
    <location>
        <begin position="116"/>
        <end position="128"/>
    </location>
</feature>
<dbReference type="InterPro" id="IPR011053">
    <property type="entry name" value="Single_hybrid_motif"/>
</dbReference>
<dbReference type="SUPFAM" id="SSF47005">
    <property type="entry name" value="Peripheral subunit-binding domain of 2-oxo acid dehydrogenase complex"/>
    <property type="match status" value="1"/>
</dbReference>
<dbReference type="Pfam" id="PF00198">
    <property type="entry name" value="2-oxoacid_dh"/>
    <property type="match status" value="1"/>
</dbReference>
<dbReference type="PROSITE" id="PS00189">
    <property type="entry name" value="LIPOYL"/>
    <property type="match status" value="2"/>
</dbReference>
<evidence type="ECO:0000256" key="1">
    <source>
        <dbReference type="ARBA" id="ARBA00001938"/>
    </source>
</evidence>
<dbReference type="PROSITE" id="PS51826">
    <property type="entry name" value="PSBD"/>
    <property type="match status" value="1"/>
</dbReference>
<keyword evidence="3 6" id="KW-0808">Transferase</keyword>
<dbReference type="SUPFAM" id="SSF52777">
    <property type="entry name" value="CoA-dependent acyltransferases"/>
    <property type="match status" value="1"/>
</dbReference>
<evidence type="ECO:0000259" key="8">
    <source>
        <dbReference type="PROSITE" id="PS50968"/>
    </source>
</evidence>
<dbReference type="Gene3D" id="2.40.50.100">
    <property type="match status" value="2"/>
</dbReference>
<sequence length="598" mass="63342">MSETITLPELGESVTEGTVTRWLKDVGDTIEVDEPIVEISTDKVDTEVPSPVAGTVLEILVQEDEDIEVGQGLAVIGDEDDSASDAPADDSAAQEAPAEEPAEESKEESAQESQEEAPAQTEEPAQTASSGETQEVTLPELGESVTEGTVTRWLKEVGDTIEVDEPIVEISTDKVDTEVPSPVAGTLVEVQVGEDEDIEVGQVLALVGSSDAAGAEEAPASSPEPAAEKPEPTPEPEPAPEPAAEEESSPEPTPAPAPAPAAEKDETPTSPEDTPRGDGYVTPLVRRLAREQDVDLSEVTGTGVGGRIRKQDVLAAAALKEYESRDEQTASAASEAPAQQQAASRPTPQDPGSSIDPSKRGTTEKASRIRQVIADRMTESLETSAQLTQVHEIDMTRIVNLRNQVKARFKSENGANLTFLAFITQATTEALRAHPALNSQYDAETKEITYHNSEDIGIAVDTERGLLVPVIKGAGNLNLAGIATSISDIALRTRDNKVKPDELSGGTFSITNLGSFGALFDTPVINQPQVAILGPGNIVKRPMVIPDADGNDSIAIRHMMYLSLTYDHRIVDGADAGRFMTTLKNRLEAGDFGGQLGL</sequence>
<dbReference type="Gene3D" id="4.10.320.10">
    <property type="entry name" value="E3-binding domain"/>
    <property type="match status" value="1"/>
</dbReference>
<protein>
    <recommendedName>
        <fullName evidence="6">Dihydrolipoamide acetyltransferase component of pyruvate dehydrogenase complex</fullName>
        <ecNumber evidence="6">2.3.1.-</ecNumber>
    </recommendedName>
</protein>
<dbReference type="Pfam" id="PF00364">
    <property type="entry name" value="Biotin_lipoyl"/>
    <property type="match status" value="2"/>
</dbReference>
<dbReference type="InterPro" id="IPR003016">
    <property type="entry name" value="2-oxoA_DH_lipoyl-BS"/>
</dbReference>
<dbReference type="EMBL" id="BAAAMN010000026">
    <property type="protein sequence ID" value="GAA2035776.1"/>
    <property type="molecule type" value="Genomic_DNA"/>
</dbReference>
<feature type="compositionally biased region" description="Low complexity" evidence="7">
    <location>
        <begin position="329"/>
        <end position="347"/>
    </location>
</feature>
<keyword evidence="11" id="KW-1185">Reference proteome</keyword>
<evidence type="ECO:0000256" key="4">
    <source>
        <dbReference type="ARBA" id="ARBA00022823"/>
    </source>
</evidence>
<accession>A0ABN2UGS4</accession>
<dbReference type="RefSeq" id="WP_343957213.1">
    <property type="nucleotide sequence ID" value="NZ_BAAAMN010000026.1"/>
</dbReference>
<dbReference type="InterPro" id="IPR036625">
    <property type="entry name" value="E3-bd_dom_sf"/>
</dbReference>
<evidence type="ECO:0000256" key="5">
    <source>
        <dbReference type="ARBA" id="ARBA00023315"/>
    </source>
</evidence>
<dbReference type="PANTHER" id="PTHR43178">
    <property type="entry name" value="DIHYDROLIPOAMIDE ACETYLTRANSFERASE COMPONENT OF PYRUVATE DEHYDROGENASE COMPLEX"/>
    <property type="match status" value="1"/>
</dbReference>
<evidence type="ECO:0000313" key="10">
    <source>
        <dbReference type="EMBL" id="GAA2035776.1"/>
    </source>
</evidence>
<reference evidence="10 11" key="1">
    <citation type="journal article" date="2019" name="Int. J. Syst. Evol. Microbiol.">
        <title>The Global Catalogue of Microorganisms (GCM) 10K type strain sequencing project: providing services to taxonomists for standard genome sequencing and annotation.</title>
        <authorList>
            <consortium name="The Broad Institute Genomics Platform"/>
            <consortium name="The Broad Institute Genome Sequencing Center for Infectious Disease"/>
            <person name="Wu L."/>
            <person name="Ma J."/>
        </authorList>
    </citation>
    <scope>NUCLEOTIDE SEQUENCE [LARGE SCALE GENOMIC DNA]</scope>
    <source>
        <strain evidence="10 11">JCM 13595</strain>
    </source>
</reference>
<feature type="domain" description="Lipoyl-binding" evidence="8">
    <location>
        <begin position="2"/>
        <end position="77"/>
    </location>
</feature>
<evidence type="ECO:0000256" key="2">
    <source>
        <dbReference type="ARBA" id="ARBA00007317"/>
    </source>
</evidence>
<feature type="compositionally biased region" description="Low complexity" evidence="7">
    <location>
        <begin position="84"/>
        <end position="96"/>
    </location>
</feature>
<evidence type="ECO:0000256" key="7">
    <source>
        <dbReference type="SAM" id="MobiDB-lite"/>
    </source>
</evidence>
<comment type="cofactor">
    <cofactor evidence="1 6">
        <name>(R)-lipoate</name>
        <dbReference type="ChEBI" id="CHEBI:83088"/>
    </cofactor>
</comment>
<dbReference type="PANTHER" id="PTHR43178:SF5">
    <property type="entry name" value="LIPOAMIDE ACYLTRANSFERASE COMPONENT OF BRANCHED-CHAIN ALPHA-KETO ACID DEHYDROGENASE COMPLEX, MITOCHONDRIAL"/>
    <property type="match status" value="1"/>
</dbReference>
<evidence type="ECO:0000256" key="3">
    <source>
        <dbReference type="ARBA" id="ARBA00022679"/>
    </source>
</evidence>
<proteinExistence type="inferred from homology"/>
<name>A0ABN2UGS4_9MICC</name>
<gene>
    <name evidence="10" type="primary">sucB</name>
    <name evidence="10" type="ORF">GCM10009720_15400</name>
</gene>
<dbReference type="NCBIfam" id="TIGR02927">
    <property type="entry name" value="SucB_Actino"/>
    <property type="match status" value="1"/>
</dbReference>
<dbReference type="InterPro" id="IPR000089">
    <property type="entry name" value="Biotin_lipoyl"/>
</dbReference>
<dbReference type="PROSITE" id="PS50968">
    <property type="entry name" value="BIOTINYL_LIPOYL"/>
    <property type="match status" value="2"/>
</dbReference>
<feature type="compositionally biased region" description="Basic and acidic residues" evidence="7">
    <location>
        <begin position="357"/>
        <end position="367"/>
    </location>
</feature>
<evidence type="ECO:0000259" key="9">
    <source>
        <dbReference type="PROSITE" id="PS51826"/>
    </source>
</evidence>
<dbReference type="Proteomes" id="UP001501461">
    <property type="component" value="Unassembled WGS sequence"/>
</dbReference>
<dbReference type="Pfam" id="PF02817">
    <property type="entry name" value="E3_binding"/>
    <property type="match status" value="1"/>
</dbReference>
<keyword evidence="4 6" id="KW-0450">Lipoyl</keyword>
<feature type="compositionally biased region" description="Low complexity" evidence="7">
    <location>
        <begin position="208"/>
        <end position="225"/>
    </location>
</feature>
<evidence type="ECO:0000256" key="6">
    <source>
        <dbReference type="RuleBase" id="RU003423"/>
    </source>
</evidence>
<feature type="domain" description="Peripheral subunit-binding (PSBD)" evidence="9">
    <location>
        <begin position="280"/>
        <end position="317"/>
    </location>
</feature>
<dbReference type="EC" id="2.3.1.-" evidence="6"/>
<dbReference type="Gene3D" id="3.30.559.10">
    <property type="entry name" value="Chloramphenicol acetyltransferase-like domain"/>
    <property type="match status" value="1"/>
</dbReference>
<feature type="region of interest" description="Disordered" evidence="7">
    <location>
        <begin position="202"/>
        <end position="302"/>
    </location>
</feature>
<feature type="region of interest" description="Disordered" evidence="7">
    <location>
        <begin position="70"/>
        <end position="150"/>
    </location>
</feature>
<dbReference type="InterPro" id="IPR014276">
    <property type="entry name" value="2-oxoglutarate_DH_E2"/>
</dbReference>
<feature type="region of interest" description="Disordered" evidence="7">
    <location>
        <begin position="325"/>
        <end position="368"/>
    </location>
</feature>
<evidence type="ECO:0000313" key="11">
    <source>
        <dbReference type="Proteomes" id="UP001501461"/>
    </source>
</evidence>
<dbReference type="InterPro" id="IPR001078">
    <property type="entry name" value="2-oxoacid_DH_actylTfrase"/>
</dbReference>
<keyword evidence="5 6" id="KW-0012">Acyltransferase</keyword>